<dbReference type="EMBL" id="JAACJO010000011">
    <property type="protein sequence ID" value="KAF5352721.1"/>
    <property type="molecule type" value="Genomic_DNA"/>
</dbReference>
<evidence type="ECO:0000256" key="4">
    <source>
        <dbReference type="PIRSR" id="PIRSR633697-1"/>
    </source>
</evidence>
<feature type="chain" id="PRO_5034492224" description="ribonuclease T2" evidence="6">
    <location>
        <begin position="18"/>
        <end position="311"/>
    </location>
</feature>
<sequence>MKTSSALLLPLATNALASFGHGSGGHNFHTYPSIASCTHEPTFFSCENTTRVVNTCCSPTPGGLVLATQFWSTYTGLERKGQKLPKGSWTIHGLWPDNCDGSFDQYCDLSRQYDPAPSPTNFPNGTVIPVYKGPGVDTFIKHFGRGQLLDYTNGVVNKYWINQGALNEVFWAHEFSKHATCTSTFDVACYGQDYKRNAEVVDFFDAAIRAFQHFPTYNLLAAGGIVPSNKTTYKLNDLEAVVKSQTGATPFFGCVNNGTVLSEVWYFNHVFGTEQFGSFKSVDSTTPSTCTRSGKIWYPERTAGSEQDVEK</sequence>
<evidence type="ECO:0000313" key="8">
    <source>
        <dbReference type="Proteomes" id="UP000559027"/>
    </source>
</evidence>
<dbReference type="EC" id="4.6.1.19" evidence="2"/>
<dbReference type="InterPro" id="IPR036430">
    <property type="entry name" value="RNase_T2-like_sf"/>
</dbReference>
<dbReference type="PROSITE" id="PS00530">
    <property type="entry name" value="RNASE_T2_1"/>
    <property type="match status" value="1"/>
</dbReference>
<dbReference type="PROSITE" id="PS00531">
    <property type="entry name" value="RNASE_T2_2"/>
    <property type="match status" value="1"/>
</dbReference>
<dbReference type="GO" id="GO:0006401">
    <property type="term" value="P:RNA catabolic process"/>
    <property type="evidence" value="ECO:0007669"/>
    <property type="project" value="TreeGrafter"/>
</dbReference>
<evidence type="ECO:0000256" key="3">
    <source>
        <dbReference type="ARBA" id="ARBA00023157"/>
    </source>
</evidence>
<evidence type="ECO:0000256" key="2">
    <source>
        <dbReference type="ARBA" id="ARBA00012571"/>
    </source>
</evidence>
<dbReference type="GO" id="GO:0003723">
    <property type="term" value="F:RNA binding"/>
    <property type="evidence" value="ECO:0007669"/>
    <property type="project" value="InterPro"/>
</dbReference>
<proteinExistence type="inferred from homology"/>
<dbReference type="InterPro" id="IPR033697">
    <property type="entry name" value="Ribonuclease_T2_eukaryotic"/>
</dbReference>
<reference evidence="7 8" key="1">
    <citation type="journal article" date="2020" name="ISME J.">
        <title>Uncovering the hidden diversity of litter-decomposition mechanisms in mushroom-forming fungi.</title>
        <authorList>
            <person name="Floudas D."/>
            <person name="Bentzer J."/>
            <person name="Ahren D."/>
            <person name="Johansson T."/>
            <person name="Persson P."/>
            <person name="Tunlid A."/>
        </authorList>
    </citation>
    <scope>NUCLEOTIDE SEQUENCE [LARGE SCALE GENOMIC DNA]</scope>
    <source>
        <strain evidence="7 8">CBS 146.42</strain>
    </source>
</reference>
<keyword evidence="6" id="KW-0732">Signal</keyword>
<evidence type="ECO:0000256" key="6">
    <source>
        <dbReference type="SAM" id="SignalP"/>
    </source>
</evidence>
<dbReference type="Proteomes" id="UP000559027">
    <property type="component" value="Unassembled WGS sequence"/>
</dbReference>
<dbReference type="PANTHER" id="PTHR11240">
    <property type="entry name" value="RIBONUCLEASE T2"/>
    <property type="match status" value="1"/>
</dbReference>
<dbReference type="Pfam" id="PF00445">
    <property type="entry name" value="Ribonuclease_T2"/>
    <property type="match status" value="1"/>
</dbReference>
<feature type="active site" evidence="4">
    <location>
        <position position="92"/>
    </location>
</feature>
<dbReference type="InterPro" id="IPR001568">
    <property type="entry name" value="RNase_T2-like"/>
</dbReference>
<protein>
    <recommendedName>
        <fullName evidence="2">ribonuclease T2</fullName>
        <ecNumber evidence="2">4.6.1.19</ecNumber>
    </recommendedName>
</protein>
<organism evidence="7 8">
    <name type="scientific">Leucocoprinus leucothites</name>
    <dbReference type="NCBI Taxonomy" id="201217"/>
    <lineage>
        <taxon>Eukaryota</taxon>
        <taxon>Fungi</taxon>
        <taxon>Dikarya</taxon>
        <taxon>Basidiomycota</taxon>
        <taxon>Agaricomycotina</taxon>
        <taxon>Agaricomycetes</taxon>
        <taxon>Agaricomycetidae</taxon>
        <taxon>Agaricales</taxon>
        <taxon>Agaricineae</taxon>
        <taxon>Agaricaceae</taxon>
        <taxon>Leucocoprinus</taxon>
    </lineage>
</organism>
<dbReference type="PANTHER" id="PTHR11240:SF17">
    <property type="entry name" value="RIBONUCLEASE T2"/>
    <property type="match status" value="1"/>
</dbReference>
<dbReference type="AlphaFoldDB" id="A0A8H5FXF7"/>
<dbReference type="Gene3D" id="3.90.730.10">
    <property type="entry name" value="Ribonuclease T2-like"/>
    <property type="match status" value="1"/>
</dbReference>
<gene>
    <name evidence="7" type="ORF">D9756_006006</name>
</gene>
<feature type="active site" evidence="4">
    <location>
        <position position="174"/>
    </location>
</feature>
<feature type="active site" evidence="4">
    <location>
        <position position="178"/>
    </location>
</feature>
<comment type="similarity">
    <text evidence="1 5">Belongs to the RNase T2 family.</text>
</comment>
<keyword evidence="8" id="KW-1185">Reference proteome</keyword>
<dbReference type="GO" id="GO:0033897">
    <property type="term" value="F:ribonuclease T2 activity"/>
    <property type="evidence" value="ECO:0007669"/>
    <property type="project" value="UniProtKB-EC"/>
</dbReference>
<evidence type="ECO:0000256" key="5">
    <source>
        <dbReference type="RuleBase" id="RU004328"/>
    </source>
</evidence>
<evidence type="ECO:0000256" key="1">
    <source>
        <dbReference type="ARBA" id="ARBA00007469"/>
    </source>
</evidence>
<dbReference type="InterPro" id="IPR033130">
    <property type="entry name" value="RNase_T2_His_AS_2"/>
</dbReference>
<accession>A0A8H5FXF7</accession>
<feature type="signal peptide" evidence="6">
    <location>
        <begin position="1"/>
        <end position="17"/>
    </location>
</feature>
<dbReference type="SUPFAM" id="SSF55895">
    <property type="entry name" value="Ribonuclease Rh-like"/>
    <property type="match status" value="1"/>
</dbReference>
<dbReference type="GO" id="GO:0005576">
    <property type="term" value="C:extracellular region"/>
    <property type="evidence" value="ECO:0007669"/>
    <property type="project" value="TreeGrafter"/>
</dbReference>
<comment type="caution">
    <text evidence="7">The sequence shown here is derived from an EMBL/GenBank/DDBJ whole genome shotgun (WGS) entry which is preliminary data.</text>
</comment>
<keyword evidence="3" id="KW-1015">Disulfide bond</keyword>
<dbReference type="OrthoDB" id="435754at2759"/>
<dbReference type="CDD" id="cd01061">
    <property type="entry name" value="RNase_T2_euk"/>
    <property type="match status" value="1"/>
</dbReference>
<name>A0A8H5FXF7_9AGAR</name>
<evidence type="ECO:0000313" key="7">
    <source>
        <dbReference type="EMBL" id="KAF5352721.1"/>
    </source>
</evidence>
<dbReference type="InterPro" id="IPR018188">
    <property type="entry name" value="RNase_T2_His_AS_1"/>
</dbReference>